<dbReference type="InterPro" id="IPR000055">
    <property type="entry name" value="Restrct_endonuc_typeI_TRD"/>
</dbReference>
<gene>
    <name evidence="5" type="ORF">HED35_10790</name>
</gene>
<keyword evidence="2" id="KW-0680">Restriction system</keyword>
<organism evidence="5 6">
    <name type="scientific">Vagococcus fluvialis</name>
    <dbReference type="NCBI Taxonomy" id="2738"/>
    <lineage>
        <taxon>Bacteria</taxon>
        <taxon>Bacillati</taxon>
        <taxon>Bacillota</taxon>
        <taxon>Bacilli</taxon>
        <taxon>Lactobacillales</taxon>
        <taxon>Enterococcaceae</taxon>
        <taxon>Vagococcus</taxon>
    </lineage>
</organism>
<comment type="caution">
    <text evidence="5">The sequence shown here is derived from an EMBL/GenBank/DDBJ whole genome shotgun (WGS) entry which is preliminary data.</text>
</comment>
<name>A0A7X6I3G8_9ENTE</name>
<evidence type="ECO:0000256" key="3">
    <source>
        <dbReference type="ARBA" id="ARBA00023125"/>
    </source>
</evidence>
<dbReference type="InterPro" id="IPR052021">
    <property type="entry name" value="Type-I_RS_S_subunit"/>
</dbReference>
<keyword evidence="3" id="KW-0238">DNA-binding</keyword>
<evidence type="ECO:0000313" key="6">
    <source>
        <dbReference type="Proteomes" id="UP000521358"/>
    </source>
</evidence>
<dbReference type="GO" id="GO:0009307">
    <property type="term" value="P:DNA restriction-modification system"/>
    <property type="evidence" value="ECO:0007669"/>
    <property type="project" value="UniProtKB-KW"/>
</dbReference>
<keyword evidence="5" id="KW-0255">Endonuclease</keyword>
<accession>A0A7X6I3G8</accession>
<dbReference type="PANTHER" id="PTHR30408">
    <property type="entry name" value="TYPE-1 RESTRICTION ENZYME ECOKI SPECIFICITY PROTEIN"/>
    <property type="match status" value="1"/>
</dbReference>
<dbReference type="SUPFAM" id="SSF116734">
    <property type="entry name" value="DNA methylase specificity domain"/>
    <property type="match status" value="1"/>
</dbReference>
<dbReference type="EMBL" id="JAAVMB010000013">
    <property type="protein sequence ID" value="NKC68573.1"/>
    <property type="molecule type" value="Genomic_DNA"/>
</dbReference>
<dbReference type="GO" id="GO:0003677">
    <property type="term" value="F:DNA binding"/>
    <property type="evidence" value="ECO:0007669"/>
    <property type="project" value="UniProtKB-KW"/>
</dbReference>
<dbReference type="InterPro" id="IPR044946">
    <property type="entry name" value="Restrct_endonuc_typeI_TRD_sf"/>
</dbReference>
<comment type="similarity">
    <text evidence="1">Belongs to the type-I restriction system S methylase family.</text>
</comment>
<dbReference type="Gene3D" id="1.10.287.1120">
    <property type="entry name" value="Bipartite methylase S protein"/>
    <property type="match status" value="1"/>
</dbReference>
<protein>
    <submittedName>
        <fullName evidence="5">Restriction endonuclease subunit S</fullName>
    </submittedName>
</protein>
<dbReference type="GO" id="GO:0004519">
    <property type="term" value="F:endonuclease activity"/>
    <property type="evidence" value="ECO:0007669"/>
    <property type="project" value="UniProtKB-KW"/>
</dbReference>
<dbReference type="RefSeq" id="WP_206172272.1">
    <property type="nucleotide sequence ID" value="NZ_JAAVMB010000013.1"/>
</dbReference>
<evidence type="ECO:0000313" key="5">
    <source>
        <dbReference type="EMBL" id="NKC68573.1"/>
    </source>
</evidence>
<keyword evidence="5" id="KW-0378">Hydrolase</keyword>
<dbReference type="Gene3D" id="3.90.220.20">
    <property type="entry name" value="DNA methylase specificity domains"/>
    <property type="match status" value="1"/>
</dbReference>
<sequence length="194" mass="22380">MENKNVPSIRFKGFTDDWEQRKLGEVITNELKGKAKANMDGLKSVYLDAEYLNGGKVCYVDSPTDVSTDDVLILWDGSQAGSVYHGFEGALGSTLKVFKPKYSGDFLYQFLIRNQEKIYNSYRTPNIPHVIKNFTSEFKIDNPKEEEQNKIGNFFKQLDETITLYEREVELLRITKKGFLQQLFPKTNQLFPNI</sequence>
<evidence type="ECO:0000256" key="1">
    <source>
        <dbReference type="ARBA" id="ARBA00010923"/>
    </source>
</evidence>
<feature type="non-terminal residue" evidence="5">
    <location>
        <position position="194"/>
    </location>
</feature>
<evidence type="ECO:0000256" key="2">
    <source>
        <dbReference type="ARBA" id="ARBA00022747"/>
    </source>
</evidence>
<dbReference type="AlphaFoldDB" id="A0A7X6I3G8"/>
<dbReference type="Pfam" id="PF01420">
    <property type="entry name" value="Methylase_S"/>
    <property type="match status" value="1"/>
</dbReference>
<keyword evidence="5" id="KW-0540">Nuclease</keyword>
<evidence type="ECO:0000259" key="4">
    <source>
        <dbReference type="Pfam" id="PF01420"/>
    </source>
</evidence>
<proteinExistence type="inferred from homology"/>
<reference evidence="5 6" key="1">
    <citation type="submission" date="2020-03" db="EMBL/GenBank/DDBJ databases">
        <title>Bacterial samples isolated from urine from healthy bovine heifers (Gyr breed).</title>
        <authorList>
            <person name="Giannattasio-Ferraz S."/>
            <person name="Maskeri L."/>
            <person name="Penido A."/>
            <person name="Barbosa-Stancioli E.F."/>
            <person name="Putonti C."/>
        </authorList>
    </citation>
    <scope>NUCLEOTIDE SEQUENCE [LARGE SCALE GENOMIC DNA]</scope>
    <source>
        <strain evidence="5 6">UFMG-H7</strain>
    </source>
</reference>
<dbReference type="PANTHER" id="PTHR30408:SF12">
    <property type="entry name" value="TYPE I RESTRICTION ENZYME MJAVIII SPECIFICITY SUBUNIT"/>
    <property type="match status" value="1"/>
</dbReference>
<dbReference type="Proteomes" id="UP000521358">
    <property type="component" value="Unassembled WGS sequence"/>
</dbReference>
<feature type="domain" description="Type I restriction modification DNA specificity" evidence="4">
    <location>
        <begin position="16"/>
        <end position="167"/>
    </location>
</feature>